<sequence>MEAKEKNFKEIMINEKKFIIPFFQRHYVWGKEDWERLFNDLYDSFKNNKDHFLGSIILKRSLGNDNFANVIDGQQRLTTFSILFKILYDKLDDEDKEDYISCLYQKPLKQRLPIIQHSMLDIEKYNELFTNNDINKGIKEGIIGCHNFFVEKVKEAFNDNIKQIHEFLDFIYERKVWITVSLNANEDEQKIFDSINSTGEPLNATDIIKNALFDKTIKIIGETEATKWYKKYWGSIFEKDNTERSFWDKKTTIGRIKRAKSEIFFHAFAIIEGFFDPNKHNLQNMSLLYKEHTKNFGEQELKNFFEDILKYSEIYRKFPIYNKESLFSFEKWEDRFFHIIEQTKTNTVLPLILILKDKLNCEKETLKECLYILEIFILCNKENKNYNKFFVEVVKDLPKENNEIASYLKNKISNTYELNKQYVEKLLKNINNNNTAKIILFWIELHREDKEKDFKDKTELKYIYTLEHLMPQKWQTHWVEVGKNSDNAKKLIYQIGNMTLLKNKLNATIQNQTWDIKLNGNKKVKHFIKKSADLLINKELINEKGWNEKTIEDRTKLLTKEFFEIWNVDIFENK</sequence>
<keyword evidence="4" id="KW-1185">Reference proteome</keyword>
<protein>
    <submittedName>
        <fullName evidence="3">DUF262 domain-containing protein</fullName>
    </submittedName>
</protein>
<feature type="domain" description="GmrSD restriction endonucleases N-terminal" evidence="1">
    <location>
        <begin position="10"/>
        <end position="213"/>
    </location>
</feature>
<name>A0ABY2TNQ3_9SPIR</name>
<dbReference type="Proteomes" id="UP000310168">
    <property type="component" value="Unassembled WGS sequence"/>
</dbReference>
<evidence type="ECO:0000313" key="3">
    <source>
        <dbReference type="EMBL" id="TKZ30083.1"/>
    </source>
</evidence>
<dbReference type="InterPro" id="IPR011089">
    <property type="entry name" value="GmrSD_C"/>
</dbReference>
<evidence type="ECO:0000259" key="1">
    <source>
        <dbReference type="Pfam" id="PF03235"/>
    </source>
</evidence>
<evidence type="ECO:0000313" key="4">
    <source>
        <dbReference type="Proteomes" id="UP000310168"/>
    </source>
</evidence>
<proteinExistence type="predicted"/>
<gene>
    <name evidence="3" type="ORF">EZH24_10665</name>
</gene>
<dbReference type="EMBL" id="SJDU01000376">
    <property type="protein sequence ID" value="TKZ30083.1"/>
    <property type="molecule type" value="Genomic_DNA"/>
</dbReference>
<dbReference type="Pfam" id="PF03235">
    <property type="entry name" value="GmrSD_N"/>
    <property type="match status" value="1"/>
</dbReference>
<dbReference type="Pfam" id="PF07510">
    <property type="entry name" value="GmrSD_C"/>
    <property type="match status" value="1"/>
</dbReference>
<accession>A0ABY2TNQ3</accession>
<reference evidence="3 4" key="1">
    <citation type="journal article" date="2019" name="Anaerobe">
        <title>Brachyspira catarrhinii sp. nov., an anaerobic intestinal spirochaete isolated from vervet monkeys may have been misidentified as Brachyspira aalborgi in previous studies.</title>
        <authorList>
            <person name="Phillips N.D."/>
            <person name="La T."/>
            <person name="Hampson D.J."/>
        </authorList>
    </citation>
    <scope>NUCLEOTIDE SEQUENCE [LARGE SCALE GENOMIC DNA]</scope>
    <source>
        <strain evidence="3 4">Z12</strain>
    </source>
</reference>
<organism evidence="3 4">
    <name type="scientific">Brachyspira catarrhinii</name>
    <dbReference type="NCBI Taxonomy" id="2528966"/>
    <lineage>
        <taxon>Bacteria</taxon>
        <taxon>Pseudomonadati</taxon>
        <taxon>Spirochaetota</taxon>
        <taxon>Spirochaetia</taxon>
        <taxon>Brachyspirales</taxon>
        <taxon>Brachyspiraceae</taxon>
        <taxon>Brachyspira</taxon>
    </lineage>
</organism>
<dbReference type="PANTHER" id="PTHR35149">
    <property type="entry name" value="SLL5132 PROTEIN"/>
    <property type="match status" value="1"/>
</dbReference>
<dbReference type="RefSeq" id="WP_137999102.1">
    <property type="nucleotide sequence ID" value="NZ_SJDU01000376.1"/>
</dbReference>
<dbReference type="InterPro" id="IPR004919">
    <property type="entry name" value="GmrSD_N"/>
</dbReference>
<evidence type="ECO:0000259" key="2">
    <source>
        <dbReference type="Pfam" id="PF07510"/>
    </source>
</evidence>
<comment type="caution">
    <text evidence="3">The sequence shown here is derived from an EMBL/GenBank/DDBJ whole genome shotgun (WGS) entry which is preliminary data.</text>
</comment>
<feature type="domain" description="GmrSD restriction endonucleases C-terminal" evidence="2">
    <location>
        <begin position="428"/>
        <end position="560"/>
    </location>
</feature>
<dbReference type="PANTHER" id="PTHR35149:SF1">
    <property type="entry name" value="DUF5655 DOMAIN-CONTAINING PROTEIN"/>
    <property type="match status" value="1"/>
</dbReference>